<feature type="domain" description="Tyr recombinase" evidence="5">
    <location>
        <begin position="211"/>
        <end position="403"/>
    </location>
</feature>
<dbReference type="InterPro" id="IPR010998">
    <property type="entry name" value="Integrase_recombinase_N"/>
</dbReference>
<gene>
    <name evidence="7" type="ORF">SAMN05421854_114159</name>
</gene>
<dbReference type="PROSITE" id="PS51900">
    <property type="entry name" value="CB"/>
    <property type="match status" value="1"/>
</dbReference>
<dbReference type="Gene3D" id="1.10.443.10">
    <property type="entry name" value="Intergrase catalytic core"/>
    <property type="match status" value="1"/>
</dbReference>
<organism evidence="7 8">
    <name type="scientific">Amycolatopsis rubida</name>
    <dbReference type="NCBI Taxonomy" id="112413"/>
    <lineage>
        <taxon>Bacteria</taxon>
        <taxon>Bacillati</taxon>
        <taxon>Actinomycetota</taxon>
        <taxon>Actinomycetes</taxon>
        <taxon>Pseudonocardiales</taxon>
        <taxon>Pseudonocardiaceae</taxon>
        <taxon>Amycolatopsis</taxon>
    </lineage>
</organism>
<dbReference type="AlphaFoldDB" id="A0A1I5ZAV9"/>
<evidence type="ECO:0000256" key="2">
    <source>
        <dbReference type="ARBA" id="ARBA00023172"/>
    </source>
</evidence>
<evidence type="ECO:0000259" key="6">
    <source>
        <dbReference type="PROSITE" id="PS51900"/>
    </source>
</evidence>
<dbReference type="GO" id="GO:0003677">
    <property type="term" value="F:DNA binding"/>
    <property type="evidence" value="ECO:0007669"/>
    <property type="project" value="UniProtKB-UniRule"/>
</dbReference>
<sequence length="470" mass="51801">MAERGVWKRCGCVDPETKRPYGPRCPRLAARGHGSWYFTVELPGQRDGGRCRLRRVGFSSRAAALRAQRYWRGEDVEPDLSLVTVGQWLDIWLATRHGIRPATRRIYTQLVRDYLRPGLGNVALRELTIGRVQAMFTCLLRANAARVRPLSPTTLQRIREVLRAALNGAIRRELITSNPARWVELPSLRRPRAVVWTEARVAVWRATGERPPVAVWTAEQTAAFLRHAGSHPLHAVFHVAALTGLRRGEVLGLRWCDLDLVGASLTVTHQIQERDGRAVICLPKSAASGRAVSLDRGTVALLVRLRSAQRREGGGAADGWVFARENGSHWSPSYVSHTFRPLIEKADLPPVRFHDLRHGAATLSLAAGNDLKTVQALLGHASIVLTADTYTSVLPSLAQACAEATASLVRRAGYDRGRKICRSGARSTRHGRRRAVGRGPRFIRAGGTLGGTHSGPSADPQIDKAHRQRP</sequence>
<evidence type="ECO:0000256" key="4">
    <source>
        <dbReference type="SAM" id="MobiDB-lite"/>
    </source>
</evidence>
<name>A0A1I5ZAV9_9PSEU</name>
<keyword evidence="2" id="KW-0233">DNA recombination</keyword>
<dbReference type="InterPro" id="IPR002104">
    <property type="entry name" value="Integrase_catalytic"/>
</dbReference>
<feature type="domain" description="Core-binding (CB)" evidence="6">
    <location>
        <begin position="83"/>
        <end position="170"/>
    </location>
</feature>
<dbReference type="CDD" id="cd01189">
    <property type="entry name" value="INT_ICEBs1_C_like"/>
    <property type="match status" value="1"/>
</dbReference>
<dbReference type="Pfam" id="PF00589">
    <property type="entry name" value="Phage_integrase"/>
    <property type="match status" value="1"/>
</dbReference>
<dbReference type="STRING" id="112413.SAMN05421854_114159"/>
<dbReference type="GO" id="GO:0006310">
    <property type="term" value="P:DNA recombination"/>
    <property type="evidence" value="ECO:0007669"/>
    <property type="project" value="UniProtKB-KW"/>
</dbReference>
<dbReference type="PANTHER" id="PTHR30349:SF91">
    <property type="entry name" value="INTA PROTEIN"/>
    <property type="match status" value="1"/>
</dbReference>
<dbReference type="PANTHER" id="PTHR30349">
    <property type="entry name" value="PHAGE INTEGRASE-RELATED"/>
    <property type="match status" value="1"/>
</dbReference>
<feature type="compositionally biased region" description="Basic residues" evidence="4">
    <location>
        <begin position="427"/>
        <end position="436"/>
    </location>
</feature>
<evidence type="ECO:0000256" key="3">
    <source>
        <dbReference type="PROSITE-ProRule" id="PRU01248"/>
    </source>
</evidence>
<dbReference type="InterPro" id="IPR013762">
    <property type="entry name" value="Integrase-like_cat_sf"/>
</dbReference>
<dbReference type="EMBL" id="FOWC01000014">
    <property type="protein sequence ID" value="SFQ53621.1"/>
    <property type="molecule type" value="Genomic_DNA"/>
</dbReference>
<dbReference type="InterPro" id="IPR011010">
    <property type="entry name" value="DNA_brk_join_enz"/>
</dbReference>
<accession>A0A1I5ZAV9</accession>
<evidence type="ECO:0000313" key="8">
    <source>
        <dbReference type="Proteomes" id="UP000199137"/>
    </source>
</evidence>
<proteinExistence type="predicted"/>
<feature type="region of interest" description="Disordered" evidence="4">
    <location>
        <begin position="424"/>
        <end position="470"/>
    </location>
</feature>
<reference evidence="8" key="1">
    <citation type="submission" date="2016-10" db="EMBL/GenBank/DDBJ databases">
        <authorList>
            <person name="Varghese N."/>
            <person name="Submissions S."/>
        </authorList>
    </citation>
    <scope>NUCLEOTIDE SEQUENCE [LARGE SCALE GENOMIC DNA]</scope>
    <source>
        <strain evidence="8">DSM 44637</strain>
    </source>
</reference>
<dbReference type="InterPro" id="IPR050090">
    <property type="entry name" value="Tyrosine_recombinase_XerCD"/>
</dbReference>
<dbReference type="PROSITE" id="PS51898">
    <property type="entry name" value="TYR_RECOMBINASE"/>
    <property type="match status" value="1"/>
</dbReference>
<dbReference type="Gene3D" id="1.10.150.130">
    <property type="match status" value="1"/>
</dbReference>
<evidence type="ECO:0000313" key="7">
    <source>
        <dbReference type="EMBL" id="SFQ53621.1"/>
    </source>
</evidence>
<evidence type="ECO:0000259" key="5">
    <source>
        <dbReference type="PROSITE" id="PS51898"/>
    </source>
</evidence>
<evidence type="ECO:0000256" key="1">
    <source>
        <dbReference type="ARBA" id="ARBA00023125"/>
    </source>
</evidence>
<protein>
    <submittedName>
        <fullName evidence="7">Site-specific recombinase XerD</fullName>
    </submittedName>
</protein>
<feature type="compositionally biased region" description="Basic and acidic residues" evidence="4">
    <location>
        <begin position="461"/>
        <end position="470"/>
    </location>
</feature>
<dbReference type="GO" id="GO:0015074">
    <property type="term" value="P:DNA integration"/>
    <property type="evidence" value="ECO:0007669"/>
    <property type="project" value="InterPro"/>
</dbReference>
<dbReference type="InterPro" id="IPR044068">
    <property type="entry name" value="CB"/>
</dbReference>
<dbReference type="SUPFAM" id="SSF56349">
    <property type="entry name" value="DNA breaking-rejoining enzymes"/>
    <property type="match status" value="1"/>
</dbReference>
<dbReference type="Proteomes" id="UP000199137">
    <property type="component" value="Unassembled WGS sequence"/>
</dbReference>
<keyword evidence="1 3" id="KW-0238">DNA-binding</keyword>